<evidence type="ECO:0000313" key="4">
    <source>
        <dbReference type="Proteomes" id="UP000322362"/>
    </source>
</evidence>
<reference evidence="3 4" key="1">
    <citation type="submission" date="2019-08" db="EMBL/GenBank/DDBJ databases">
        <title>Phlebobacter frassis gen. nov. sp. nov., a new member of family Sphingobacteriaceae isolated from sand fly rearing media.</title>
        <authorList>
            <person name="Kakumanu M.L."/>
            <person name="Marayati B.F."/>
            <person name="Wada-Katsumata A."/>
            <person name="Wasserberg G."/>
            <person name="Schal C."/>
            <person name="Apperson C.S."/>
            <person name="Ponnusamy L."/>
        </authorList>
    </citation>
    <scope>NUCLEOTIDE SEQUENCE [LARGE SCALE GENOMIC DNA]</scope>
    <source>
        <strain evidence="3 4">SSI9</strain>
    </source>
</reference>
<proteinExistence type="predicted"/>
<keyword evidence="1" id="KW-0812">Transmembrane</keyword>
<organism evidence="3 4">
    <name type="scientific">Sphingobacterium phlebotomi</name>
    <dbReference type="NCBI Taxonomy" id="2605433"/>
    <lineage>
        <taxon>Bacteria</taxon>
        <taxon>Pseudomonadati</taxon>
        <taxon>Bacteroidota</taxon>
        <taxon>Sphingobacteriia</taxon>
        <taxon>Sphingobacteriales</taxon>
        <taxon>Sphingobacteriaceae</taxon>
        <taxon>Sphingobacterium</taxon>
    </lineage>
</organism>
<feature type="domain" description="DUF6377" evidence="2">
    <location>
        <begin position="260"/>
        <end position="500"/>
    </location>
</feature>
<dbReference type="InterPro" id="IPR045957">
    <property type="entry name" value="DUF6377"/>
</dbReference>
<dbReference type="Pfam" id="PF19904">
    <property type="entry name" value="DUF6377"/>
    <property type="match status" value="1"/>
</dbReference>
<sequence length="540" mass="62841">MRFYIAILMVLWGGVNNLLANSINDRLTTLLSQLDREILKSDQYQAEKETHIDHLKRELADASLGTEKRYKLIRGITEAYAYYRCDSAKVYAIHQLQTAEASQKQEWVNDSKIQLASILFKIAMFDASLGYLKDLEVDQLSEQQRTNYYKAYYEAHTFWLEYYDDGYADTAMTAARDRYYELFLQSLSRDSHDYITYYGIKQINDGEWQKAEKILQFHLPNVAVGTRSYSILNSVLGFLYRTRQDTKTSKAHLALSAISDIRGNIMENASLRELAELLYAAGDLERANRYILKSMEDANFYNARIRNFQTLRVLQVINKAYEANQHAQRKELRQQLGVISLLSVVLMVGIFFIVLQVRKVSKAKKEVGIANDQLQKKNIALGEANRIKEEYIGHFLELCSLYIEKLDKYQKKLFNKAKTGNTDELVKMIKSTQVVNEERTAFFEKFDDSFLRLFPDFVQQFNNLMPDGEKVMLKPNEKLTTELRIFALIRLGINDSNKIAEFLHYSLATIYNYRSRYRNKSCVSRDEFEAEIMKIGTNNL</sequence>
<name>A0A5D4HBI3_9SPHI</name>
<comment type="caution">
    <text evidence="3">The sequence shown here is derived from an EMBL/GenBank/DDBJ whole genome shotgun (WGS) entry which is preliminary data.</text>
</comment>
<keyword evidence="4" id="KW-1185">Reference proteome</keyword>
<dbReference type="AlphaFoldDB" id="A0A5D4HBI3"/>
<keyword evidence="1" id="KW-1133">Transmembrane helix</keyword>
<protein>
    <recommendedName>
        <fullName evidence="2">DUF6377 domain-containing protein</fullName>
    </recommendedName>
</protein>
<accession>A0A5D4HBI3</accession>
<evidence type="ECO:0000259" key="2">
    <source>
        <dbReference type="Pfam" id="PF19904"/>
    </source>
</evidence>
<dbReference type="Proteomes" id="UP000322362">
    <property type="component" value="Unassembled WGS sequence"/>
</dbReference>
<gene>
    <name evidence="3" type="ORF">FXV77_06710</name>
</gene>
<evidence type="ECO:0000313" key="3">
    <source>
        <dbReference type="EMBL" id="TYR36865.1"/>
    </source>
</evidence>
<dbReference type="EMBL" id="VTAV01000003">
    <property type="protein sequence ID" value="TYR36865.1"/>
    <property type="molecule type" value="Genomic_DNA"/>
</dbReference>
<keyword evidence="1" id="KW-0472">Membrane</keyword>
<evidence type="ECO:0000256" key="1">
    <source>
        <dbReference type="SAM" id="Phobius"/>
    </source>
</evidence>
<feature type="transmembrane region" description="Helical" evidence="1">
    <location>
        <begin position="336"/>
        <end position="355"/>
    </location>
</feature>
<dbReference type="RefSeq" id="WP_148918452.1">
    <property type="nucleotide sequence ID" value="NZ_VTAV01000003.1"/>
</dbReference>